<name>A0A1W1VET9_9DEIO</name>
<dbReference type="Proteomes" id="UP000192582">
    <property type="component" value="Unassembled WGS sequence"/>
</dbReference>
<organism evidence="2 3">
    <name type="scientific">Deinococcus hopiensis KR-140</name>
    <dbReference type="NCBI Taxonomy" id="695939"/>
    <lineage>
        <taxon>Bacteria</taxon>
        <taxon>Thermotogati</taxon>
        <taxon>Deinococcota</taxon>
        <taxon>Deinococci</taxon>
        <taxon>Deinococcales</taxon>
        <taxon>Deinococcaceae</taxon>
        <taxon>Deinococcus</taxon>
    </lineage>
</organism>
<accession>A0A1W1VET9</accession>
<comment type="subunit">
    <text evidence="1">Heterotrimer of A, B and C subunits.</text>
</comment>
<keyword evidence="3" id="KW-1185">Reference proteome</keyword>
<dbReference type="PANTHER" id="PTHR15004">
    <property type="entry name" value="GLUTAMYL-TRNA(GLN) AMIDOTRANSFERASE SUBUNIT C, MITOCHONDRIAL"/>
    <property type="match status" value="1"/>
</dbReference>
<dbReference type="OrthoDB" id="9813938at2"/>
<keyword evidence="1" id="KW-0067">ATP-binding</keyword>
<dbReference type="Gene3D" id="1.10.20.60">
    <property type="entry name" value="Glu-tRNAGln amidotransferase C subunit, N-terminal domain"/>
    <property type="match status" value="1"/>
</dbReference>
<dbReference type="PANTHER" id="PTHR15004:SF0">
    <property type="entry name" value="GLUTAMYL-TRNA(GLN) AMIDOTRANSFERASE SUBUNIT C, MITOCHONDRIAL"/>
    <property type="match status" value="1"/>
</dbReference>
<dbReference type="GO" id="GO:0050566">
    <property type="term" value="F:asparaginyl-tRNA synthase (glutamine-hydrolyzing) activity"/>
    <property type="evidence" value="ECO:0007669"/>
    <property type="project" value="RHEA"/>
</dbReference>
<comment type="catalytic activity">
    <reaction evidence="1">
        <text>L-aspartyl-tRNA(Asn) + L-glutamine + ATP + H2O = L-asparaginyl-tRNA(Asn) + L-glutamate + ADP + phosphate + 2 H(+)</text>
        <dbReference type="Rhea" id="RHEA:14513"/>
        <dbReference type="Rhea" id="RHEA-COMP:9674"/>
        <dbReference type="Rhea" id="RHEA-COMP:9677"/>
        <dbReference type="ChEBI" id="CHEBI:15377"/>
        <dbReference type="ChEBI" id="CHEBI:15378"/>
        <dbReference type="ChEBI" id="CHEBI:29985"/>
        <dbReference type="ChEBI" id="CHEBI:30616"/>
        <dbReference type="ChEBI" id="CHEBI:43474"/>
        <dbReference type="ChEBI" id="CHEBI:58359"/>
        <dbReference type="ChEBI" id="CHEBI:78515"/>
        <dbReference type="ChEBI" id="CHEBI:78516"/>
        <dbReference type="ChEBI" id="CHEBI:456216"/>
    </reaction>
</comment>
<proteinExistence type="inferred from homology"/>
<evidence type="ECO:0000256" key="1">
    <source>
        <dbReference type="HAMAP-Rule" id="MF_00122"/>
    </source>
</evidence>
<evidence type="ECO:0000313" key="2">
    <source>
        <dbReference type="EMBL" id="SMB91730.1"/>
    </source>
</evidence>
<dbReference type="Pfam" id="PF02686">
    <property type="entry name" value="GatC"/>
    <property type="match status" value="1"/>
</dbReference>
<dbReference type="EMBL" id="FWWU01000009">
    <property type="protein sequence ID" value="SMB91730.1"/>
    <property type="molecule type" value="Genomic_DNA"/>
</dbReference>
<keyword evidence="1" id="KW-0648">Protein biosynthesis</keyword>
<keyword evidence="1" id="KW-0547">Nucleotide-binding</keyword>
<sequence>METAPVHPTISEAEVQHLAHLARLQLTPEERETMREDLSSILGYFQQLSAVETGGLEEMQRPVALVNVLRDDQPSQPFPPEVLAALAPEMQDGFVKVPRTVEAD</sequence>
<reference evidence="2 3" key="1">
    <citation type="submission" date="2017-04" db="EMBL/GenBank/DDBJ databases">
        <authorList>
            <person name="Afonso C.L."/>
            <person name="Miller P.J."/>
            <person name="Scott M.A."/>
            <person name="Spackman E."/>
            <person name="Goraichik I."/>
            <person name="Dimitrov K.M."/>
            <person name="Suarez D.L."/>
            <person name="Swayne D.E."/>
        </authorList>
    </citation>
    <scope>NUCLEOTIDE SEQUENCE [LARGE SCALE GENOMIC DNA]</scope>
    <source>
        <strain evidence="2 3">KR-140</strain>
    </source>
</reference>
<dbReference type="AlphaFoldDB" id="A0A1W1VET9"/>
<dbReference type="GO" id="GO:0006450">
    <property type="term" value="P:regulation of translational fidelity"/>
    <property type="evidence" value="ECO:0007669"/>
    <property type="project" value="InterPro"/>
</dbReference>
<dbReference type="InterPro" id="IPR003837">
    <property type="entry name" value="GatC"/>
</dbReference>
<comment type="function">
    <text evidence="1">Allows the formation of correctly charged Asn-tRNA(Asn) or Gln-tRNA(Gln) through the transamidation of misacylated Asp-tRNA(Asn) or Glu-tRNA(Gln) in organisms which lack either or both of asparaginyl-tRNA or glutaminyl-tRNA synthetases. The reaction takes place in the presence of glutamine and ATP through an activated phospho-Asp-tRNA(Asn) or phospho-Glu-tRNA(Gln).</text>
</comment>
<dbReference type="GO" id="GO:0016740">
    <property type="term" value="F:transferase activity"/>
    <property type="evidence" value="ECO:0007669"/>
    <property type="project" value="UniProtKB-KW"/>
</dbReference>
<dbReference type="STRING" id="695939.SAMN00790413_01265"/>
<gene>
    <name evidence="1" type="primary">gatC</name>
    <name evidence="2" type="ORF">SAMN00790413_01265</name>
</gene>
<dbReference type="RefSeq" id="WP_084048768.1">
    <property type="nucleotide sequence ID" value="NZ_FWWU01000009.1"/>
</dbReference>
<dbReference type="GO" id="GO:0006412">
    <property type="term" value="P:translation"/>
    <property type="evidence" value="ECO:0007669"/>
    <property type="project" value="UniProtKB-UniRule"/>
</dbReference>
<dbReference type="SUPFAM" id="SSF141000">
    <property type="entry name" value="Glu-tRNAGln amidotransferase C subunit"/>
    <property type="match status" value="1"/>
</dbReference>
<dbReference type="NCBIfam" id="TIGR00135">
    <property type="entry name" value="gatC"/>
    <property type="match status" value="1"/>
</dbReference>
<dbReference type="GO" id="GO:0005524">
    <property type="term" value="F:ATP binding"/>
    <property type="evidence" value="ECO:0007669"/>
    <property type="project" value="UniProtKB-KW"/>
</dbReference>
<dbReference type="HAMAP" id="MF_00122">
    <property type="entry name" value="GatC"/>
    <property type="match status" value="1"/>
</dbReference>
<comment type="similarity">
    <text evidence="1">Belongs to the GatC family.</text>
</comment>
<evidence type="ECO:0000313" key="3">
    <source>
        <dbReference type="Proteomes" id="UP000192582"/>
    </source>
</evidence>
<dbReference type="InterPro" id="IPR036113">
    <property type="entry name" value="Asp/Glu-ADT_sf_sub_c"/>
</dbReference>
<comment type="catalytic activity">
    <reaction evidence="1">
        <text>L-glutamyl-tRNA(Gln) + L-glutamine + ATP + H2O = L-glutaminyl-tRNA(Gln) + L-glutamate + ADP + phosphate + H(+)</text>
        <dbReference type="Rhea" id="RHEA:17521"/>
        <dbReference type="Rhea" id="RHEA-COMP:9681"/>
        <dbReference type="Rhea" id="RHEA-COMP:9684"/>
        <dbReference type="ChEBI" id="CHEBI:15377"/>
        <dbReference type="ChEBI" id="CHEBI:15378"/>
        <dbReference type="ChEBI" id="CHEBI:29985"/>
        <dbReference type="ChEBI" id="CHEBI:30616"/>
        <dbReference type="ChEBI" id="CHEBI:43474"/>
        <dbReference type="ChEBI" id="CHEBI:58359"/>
        <dbReference type="ChEBI" id="CHEBI:78520"/>
        <dbReference type="ChEBI" id="CHEBI:78521"/>
        <dbReference type="ChEBI" id="CHEBI:456216"/>
    </reaction>
</comment>
<dbReference type="EC" id="6.3.5.-" evidence="1"/>
<keyword evidence="1" id="KW-0436">Ligase</keyword>
<protein>
    <recommendedName>
        <fullName evidence="1">Aspartyl/glutamyl-tRNA(Asn/Gln) amidotransferase subunit C</fullName>
        <shortName evidence="1">Asp/Glu-ADT subunit C</shortName>
        <ecNumber evidence="1">6.3.5.-</ecNumber>
    </recommendedName>
</protein>
<dbReference type="GO" id="GO:0050567">
    <property type="term" value="F:glutaminyl-tRNA synthase (glutamine-hydrolyzing) activity"/>
    <property type="evidence" value="ECO:0007669"/>
    <property type="project" value="UniProtKB-UniRule"/>
</dbReference>
<keyword evidence="2" id="KW-0808">Transferase</keyword>
<dbReference type="GO" id="GO:0070681">
    <property type="term" value="P:glutaminyl-tRNAGln biosynthesis via transamidation"/>
    <property type="evidence" value="ECO:0007669"/>
    <property type="project" value="TreeGrafter"/>
</dbReference>